<feature type="region of interest" description="Disordered" evidence="5">
    <location>
        <begin position="245"/>
        <end position="264"/>
    </location>
</feature>
<proteinExistence type="inferred from homology"/>
<protein>
    <recommendedName>
        <fullName evidence="9">ESF1-like protein</fullName>
    </recommendedName>
</protein>
<sequence length="728" mass="84537">MDDILKDDRFSHIFHDPRFKRIPKLERKVKIDKRFQSMFKDKKFQVKYTVDKRGRPVDHTTNEDLRKYYDISSNDESDIEEDKEQKKEKVNRSAKVTPKPDEKLTSKQSKERNKLVSPKNTSILHKSSIRENSPSDSINDVNTINCNKLETKLKIKAKTKGTKIRRPALENIHDDENEVNSLKKNIPHESQSDDSDEDDNTVNSEESSDGYASLGAEDELAVTGDTKIRLRDLNIDYARGEGVLITSSSSSEDEDSDSESVDELEHGWGELDHDAEPTDEITNRLAVCNMDWDNIRVSDLMVLFNSFLPANGIIKSVTIYPSEIGMKKMEEEVNFPPELRSLSDNKTLKTLDDHLNDDRNEEENEEGNEYHMEKLRQYQLNKLKYYYAVVVCDSPATANKIYTECDGLEYESSSSKLDLRFIPDDTTFDQEPHEVCESLPDMSKYQPRFFNTTALQQSKVDLTWDDDNPERVEITQKAMSGEVEDLDLRTLLADYSSEEDPENEQAESNSEVKETKDQEGKNGEDSISKYRALLLDFEEEEQRKKSGEVEMEVSWGLGLKEKAKELVKKKMKEGQDLTPFQEYLDKRQDKRRQKKLDRKKKLQEMKGDEDDAISDDDIPSNVDMNDPYFKEEFQNGFPQKTKKITKKNKDIESDDEETKQNKVDVKDDRFEALFSSHHYNIDPADPHYRKTKAMEALKLEKLKRRQQEDSNHFKMQKSTTQNNQTDID</sequence>
<evidence type="ECO:0000256" key="2">
    <source>
        <dbReference type="ARBA" id="ARBA00009087"/>
    </source>
</evidence>
<dbReference type="GO" id="GO:0003723">
    <property type="term" value="F:RNA binding"/>
    <property type="evidence" value="ECO:0007669"/>
    <property type="project" value="TreeGrafter"/>
</dbReference>
<evidence type="ECO:0000256" key="3">
    <source>
        <dbReference type="ARBA" id="ARBA00023054"/>
    </source>
</evidence>
<dbReference type="InterPro" id="IPR012580">
    <property type="entry name" value="NUC153"/>
</dbReference>
<feature type="domain" description="NUC153" evidence="6">
    <location>
        <begin position="667"/>
        <end position="695"/>
    </location>
</feature>
<gene>
    <name evidence="8" type="ORF">TTEB3V08_LOCUS1742</name>
</gene>
<feature type="compositionally biased region" description="Acidic residues" evidence="5">
    <location>
        <begin position="607"/>
        <end position="618"/>
    </location>
</feature>
<feature type="region of interest" description="Disordered" evidence="5">
    <location>
        <begin position="702"/>
        <end position="728"/>
    </location>
</feature>
<feature type="compositionally biased region" description="Basic and acidic residues" evidence="5">
    <location>
        <begin position="98"/>
        <end position="114"/>
    </location>
</feature>
<feature type="region of interest" description="Disordered" evidence="5">
    <location>
        <begin position="54"/>
        <end position="142"/>
    </location>
</feature>
<dbReference type="EMBL" id="OE000368">
    <property type="protein sequence ID" value="CAD7453612.1"/>
    <property type="molecule type" value="Genomic_DNA"/>
</dbReference>
<accession>A0A7R9IAH9</accession>
<feature type="region of interest" description="Disordered" evidence="5">
    <location>
        <begin position="496"/>
        <end position="527"/>
    </location>
</feature>
<feature type="compositionally biased region" description="Basic and acidic residues" evidence="5">
    <location>
        <begin position="510"/>
        <end position="527"/>
    </location>
</feature>
<feature type="region of interest" description="Disordered" evidence="5">
    <location>
        <begin position="166"/>
        <end position="218"/>
    </location>
</feature>
<evidence type="ECO:0008006" key="9">
    <source>
        <dbReference type="Google" id="ProtNLM"/>
    </source>
</evidence>
<dbReference type="PANTHER" id="PTHR12202:SF0">
    <property type="entry name" value="ESF1 HOMOLOG"/>
    <property type="match status" value="1"/>
</dbReference>
<keyword evidence="4" id="KW-0539">Nucleus</keyword>
<keyword evidence="3" id="KW-0175">Coiled coil</keyword>
<dbReference type="AlphaFoldDB" id="A0A7R9IAH9"/>
<dbReference type="Pfam" id="PF08159">
    <property type="entry name" value="NUC153"/>
    <property type="match status" value="1"/>
</dbReference>
<dbReference type="PANTHER" id="PTHR12202">
    <property type="entry name" value="ESF1 HOMOLOG"/>
    <property type="match status" value="1"/>
</dbReference>
<feature type="domain" description="ESF1 RRM" evidence="7">
    <location>
        <begin position="282"/>
        <end position="436"/>
    </location>
</feature>
<dbReference type="GO" id="GO:0005730">
    <property type="term" value="C:nucleolus"/>
    <property type="evidence" value="ECO:0007669"/>
    <property type="project" value="UniProtKB-SubCell"/>
</dbReference>
<evidence type="ECO:0000313" key="8">
    <source>
        <dbReference type="EMBL" id="CAD7453612.1"/>
    </source>
</evidence>
<dbReference type="GO" id="GO:0006364">
    <property type="term" value="P:rRNA processing"/>
    <property type="evidence" value="ECO:0007669"/>
    <property type="project" value="InterPro"/>
</dbReference>
<feature type="compositionally biased region" description="Basic and acidic residues" evidence="5">
    <location>
        <begin position="702"/>
        <end position="712"/>
    </location>
</feature>
<evidence type="ECO:0000256" key="5">
    <source>
        <dbReference type="SAM" id="MobiDB-lite"/>
    </source>
</evidence>
<evidence type="ECO:0000259" key="7">
    <source>
        <dbReference type="Pfam" id="PF25121"/>
    </source>
</evidence>
<dbReference type="InterPro" id="IPR039754">
    <property type="entry name" value="Esf1"/>
</dbReference>
<name>A0A7R9IAH9_9NEOP</name>
<feature type="compositionally biased region" description="Basic and acidic residues" evidence="5">
    <location>
        <begin position="54"/>
        <end position="69"/>
    </location>
</feature>
<comment type="subcellular location">
    <subcellularLocation>
        <location evidence="1">Nucleus</location>
        <location evidence="1">Nucleolus</location>
    </subcellularLocation>
</comment>
<feature type="region of interest" description="Disordered" evidence="5">
    <location>
        <begin position="568"/>
        <end position="663"/>
    </location>
</feature>
<feature type="compositionally biased region" description="Acidic residues" evidence="5">
    <location>
        <begin position="496"/>
        <end position="505"/>
    </location>
</feature>
<evidence type="ECO:0000256" key="1">
    <source>
        <dbReference type="ARBA" id="ARBA00004604"/>
    </source>
</evidence>
<feature type="compositionally biased region" description="Basic residues" evidence="5">
    <location>
        <begin position="589"/>
        <end position="601"/>
    </location>
</feature>
<dbReference type="InterPro" id="IPR056750">
    <property type="entry name" value="RRM_ESF1"/>
</dbReference>
<feature type="compositionally biased region" description="Polar residues" evidence="5">
    <location>
        <begin position="716"/>
        <end position="728"/>
    </location>
</feature>
<comment type="similarity">
    <text evidence="2">Belongs to the ESF1 family.</text>
</comment>
<organism evidence="8">
    <name type="scientific">Timema tahoe</name>
    <dbReference type="NCBI Taxonomy" id="61484"/>
    <lineage>
        <taxon>Eukaryota</taxon>
        <taxon>Metazoa</taxon>
        <taxon>Ecdysozoa</taxon>
        <taxon>Arthropoda</taxon>
        <taxon>Hexapoda</taxon>
        <taxon>Insecta</taxon>
        <taxon>Pterygota</taxon>
        <taxon>Neoptera</taxon>
        <taxon>Polyneoptera</taxon>
        <taxon>Phasmatodea</taxon>
        <taxon>Timematodea</taxon>
        <taxon>Timematoidea</taxon>
        <taxon>Timematidae</taxon>
        <taxon>Timema</taxon>
    </lineage>
</organism>
<reference evidence="8" key="1">
    <citation type="submission" date="2020-11" db="EMBL/GenBank/DDBJ databases">
        <authorList>
            <person name="Tran Van P."/>
        </authorList>
    </citation>
    <scope>NUCLEOTIDE SEQUENCE</scope>
</reference>
<feature type="compositionally biased region" description="Acidic residues" evidence="5">
    <location>
        <begin position="251"/>
        <end position="262"/>
    </location>
</feature>
<dbReference type="Pfam" id="PF25121">
    <property type="entry name" value="RRM_ESF1"/>
    <property type="match status" value="1"/>
</dbReference>
<feature type="compositionally biased region" description="Polar residues" evidence="5">
    <location>
        <begin position="118"/>
        <end position="142"/>
    </location>
</feature>
<evidence type="ECO:0000259" key="6">
    <source>
        <dbReference type="Pfam" id="PF08159"/>
    </source>
</evidence>
<feature type="compositionally biased region" description="Acidic residues" evidence="5">
    <location>
        <begin position="73"/>
        <end position="82"/>
    </location>
</feature>
<evidence type="ECO:0000256" key="4">
    <source>
        <dbReference type="ARBA" id="ARBA00023242"/>
    </source>
</evidence>